<evidence type="ECO:0000313" key="3">
    <source>
        <dbReference type="Proteomes" id="UP000005396"/>
    </source>
</evidence>
<name>A8RRR8_ENTBW</name>
<dbReference type="PaxDb" id="411902-CLOBOL_03075"/>
<gene>
    <name evidence="2" type="ORF">CLOBOL_03075</name>
</gene>
<evidence type="ECO:0000256" key="1">
    <source>
        <dbReference type="SAM" id="MobiDB-lite"/>
    </source>
</evidence>
<dbReference type="EMBL" id="ABCC02000029">
    <property type="protein sequence ID" value="EDP16312.1"/>
    <property type="molecule type" value="Genomic_DNA"/>
</dbReference>
<dbReference type="AlphaFoldDB" id="A8RRR8"/>
<evidence type="ECO:0000313" key="2">
    <source>
        <dbReference type="EMBL" id="EDP16312.1"/>
    </source>
</evidence>
<protein>
    <submittedName>
        <fullName evidence="2">Uncharacterized protein</fullName>
    </submittedName>
</protein>
<feature type="compositionally biased region" description="Basic and acidic residues" evidence="1">
    <location>
        <begin position="26"/>
        <end position="40"/>
    </location>
</feature>
<feature type="region of interest" description="Disordered" evidence="1">
    <location>
        <begin position="1"/>
        <end position="40"/>
    </location>
</feature>
<reference evidence="2 3" key="2">
    <citation type="submission" date="2007-09" db="EMBL/GenBank/DDBJ databases">
        <title>Draft genome sequence of Clostridium bolteae (ATCC BAA-613).</title>
        <authorList>
            <person name="Sudarsanam P."/>
            <person name="Ley R."/>
            <person name="Guruge J."/>
            <person name="Turnbaugh P.J."/>
            <person name="Mahowald M."/>
            <person name="Liep D."/>
            <person name="Gordon J."/>
        </authorList>
    </citation>
    <scope>NUCLEOTIDE SEQUENCE [LARGE SCALE GENOMIC DNA]</scope>
    <source>
        <strain evidence="3">ATCC BAA-613 / DSM 15670 / CCUG 46953 / JCM 12243 / WAL 16351</strain>
    </source>
</reference>
<accession>A8RRR8</accession>
<dbReference type="Proteomes" id="UP000005396">
    <property type="component" value="Unassembled WGS sequence"/>
</dbReference>
<organism evidence="2 3">
    <name type="scientific">Enterocloster bolteae (strain ATCC BAA-613 / DSM 15670 / CCUG 46953 / JCM 12243 / WAL 16351)</name>
    <name type="common">Clostridium bolteae</name>
    <dbReference type="NCBI Taxonomy" id="411902"/>
    <lineage>
        <taxon>Bacteria</taxon>
        <taxon>Bacillati</taxon>
        <taxon>Bacillota</taxon>
        <taxon>Clostridia</taxon>
        <taxon>Lachnospirales</taxon>
        <taxon>Lachnospiraceae</taxon>
        <taxon>Enterocloster</taxon>
    </lineage>
</organism>
<reference evidence="2 3" key="1">
    <citation type="submission" date="2007-08" db="EMBL/GenBank/DDBJ databases">
        <authorList>
            <person name="Fulton L."/>
            <person name="Clifton S."/>
            <person name="Fulton B."/>
            <person name="Xu J."/>
            <person name="Minx P."/>
            <person name="Pepin K.H."/>
            <person name="Johnson M."/>
            <person name="Thiruvilangam P."/>
            <person name="Bhonagiri V."/>
            <person name="Nash W.E."/>
            <person name="Mardis E.R."/>
            <person name="Wilson R.K."/>
        </authorList>
    </citation>
    <scope>NUCLEOTIDE SEQUENCE [LARGE SCALE GENOMIC DNA]</scope>
    <source>
        <strain evidence="3">ATCC BAA-613 / DSM 15670 / CCUG 46953 / JCM 12243 / WAL 16351</strain>
    </source>
</reference>
<dbReference type="HOGENOM" id="CLU_3287294_0_0_9"/>
<sequence length="40" mass="4579">MTDAHRRQMDAGAGCPQGDRKKGRKPERIVRLTERNRTGE</sequence>
<proteinExistence type="predicted"/>
<comment type="caution">
    <text evidence="2">The sequence shown here is derived from an EMBL/GenBank/DDBJ whole genome shotgun (WGS) entry which is preliminary data.</text>
</comment>